<evidence type="ECO:0000256" key="9">
    <source>
        <dbReference type="PROSITE-ProRule" id="PRU01373"/>
    </source>
</evidence>
<protein>
    <recommendedName>
        <fullName evidence="11">L,D-TPase catalytic domain-containing protein</fullName>
    </recommendedName>
</protein>
<dbReference type="GO" id="GO:0018104">
    <property type="term" value="P:peptidoglycan-protein cross-linking"/>
    <property type="evidence" value="ECO:0007669"/>
    <property type="project" value="TreeGrafter"/>
</dbReference>
<gene>
    <name evidence="12" type="ORF">JP75_19215</name>
</gene>
<dbReference type="STRING" id="46914.JP75_19215"/>
<dbReference type="SUPFAM" id="SSF141523">
    <property type="entry name" value="L,D-transpeptidase catalytic domain-like"/>
    <property type="match status" value="1"/>
</dbReference>
<dbReference type="GO" id="GO:0005576">
    <property type="term" value="C:extracellular region"/>
    <property type="evidence" value="ECO:0007669"/>
    <property type="project" value="TreeGrafter"/>
</dbReference>
<keyword evidence="7 9" id="KW-0573">Peptidoglycan synthesis</keyword>
<evidence type="ECO:0000256" key="5">
    <source>
        <dbReference type="ARBA" id="ARBA00022801"/>
    </source>
</evidence>
<dbReference type="PANTHER" id="PTHR30582:SF24">
    <property type="entry name" value="L,D-TRANSPEPTIDASE ERFK_SRFK-RELATED"/>
    <property type="match status" value="1"/>
</dbReference>
<dbReference type="InterPro" id="IPR050979">
    <property type="entry name" value="LD-transpeptidase"/>
</dbReference>
<evidence type="ECO:0000256" key="2">
    <source>
        <dbReference type="ARBA" id="ARBA00005992"/>
    </source>
</evidence>
<keyword evidence="6 9" id="KW-0133">Cell shape</keyword>
<feature type="domain" description="L,D-TPase catalytic" evidence="11">
    <location>
        <begin position="91"/>
        <end position="227"/>
    </location>
</feature>
<feature type="chain" id="PRO_5001825850" description="L,D-TPase catalytic domain-containing protein" evidence="10">
    <location>
        <begin position="26"/>
        <end position="227"/>
    </location>
</feature>
<dbReference type="Pfam" id="PF03734">
    <property type="entry name" value="YkuD"/>
    <property type="match status" value="1"/>
</dbReference>
<dbReference type="OrthoDB" id="8478453at2"/>
<proteinExistence type="inferred from homology"/>
<reference evidence="12 13" key="1">
    <citation type="submission" date="2014-08" db="EMBL/GenBank/DDBJ databases">
        <authorList>
            <person name="Hassan Y.I."/>
            <person name="Lepp D."/>
            <person name="Zhou T."/>
        </authorList>
    </citation>
    <scope>NUCLEOTIDE SEQUENCE [LARGE SCALE GENOMIC DNA]</scope>
    <source>
        <strain evidence="12 13">IFO13584</strain>
    </source>
</reference>
<dbReference type="PANTHER" id="PTHR30582">
    <property type="entry name" value="L,D-TRANSPEPTIDASE"/>
    <property type="match status" value="1"/>
</dbReference>
<comment type="similarity">
    <text evidence="2">Belongs to the YkuD family.</text>
</comment>
<dbReference type="UniPathway" id="UPA00219"/>
<dbReference type="EMBL" id="JQGC01000020">
    <property type="protein sequence ID" value="KFL29733.1"/>
    <property type="molecule type" value="Genomic_DNA"/>
</dbReference>
<keyword evidence="3" id="KW-0328">Glycosyltransferase</keyword>
<keyword evidence="10" id="KW-0732">Signal</keyword>
<dbReference type="AlphaFoldDB" id="A0A087LYN0"/>
<dbReference type="Gene3D" id="2.40.440.10">
    <property type="entry name" value="L,D-transpeptidase catalytic domain-like"/>
    <property type="match status" value="1"/>
</dbReference>
<dbReference type="RefSeq" id="WP_035085899.1">
    <property type="nucleotide sequence ID" value="NZ_JQGC01000020.1"/>
</dbReference>
<dbReference type="GO" id="GO:0016757">
    <property type="term" value="F:glycosyltransferase activity"/>
    <property type="evidence" value="ECO:0007669"/>
    <property type="project" value="UniProtKB-KW"/>
</dbReference>
<evidence type="ECO:0000256" key="6">
    <source>
        <dbReference type="ARBA" id="ARBA00022960"/>
    </source>
</evidence>
<evidence type="ECO:0000256" key="3">
    <source>
        <dbReference type="ARBA" id="ARBA00022676"/>
    </source>
</evidence>
<dbReference type="InterPro" id="IPR005490">
    <property type="entry name" value="LD_TPept_cat_dom"/>
</dbReference>
<dbReference type="PROSITE" id="PS52029">
    <property type="entry name" value="LD_TPASE"/>
    <property type="match status" value="1"/>
</dbReference>
<dbReference type="InterPro" id="IPR038063">
    <property type="entry name" value="Transpep_catalytic_dom"/>
</dbReference>
<feature type="active site" description="Proton donor/acceptor" evidence="9">
    <location>
        <position position="187"/>
    </location>
</feature>
<evidence type="ECO:0000313" key="13">
    <source>
        <dbReference type="Proteomes" id="UP000028981"/>
    </source>
</evidence>
<sequence length="227" mass="24857">MSETPFNPSRRAFVMLGGTSLALLAAGCTTTTPQRLAVAAEPIRPIVPPDVAYMYRAMPEEKFPIPAADIAAVDPKYWRQRVPDPTGEKPGSVVVHTADRLLYHVHDDGMATRYGAGIGRAGFEWAGRAHIAYKREWPVWTPPESMIMRQPELEIYREGQPPGIENALGARALYIHQGNKDTLYRVHSSGDEASIGQAVSSGCVRLLHQDVIHLANAVRDGSPILVV</sequence>
<dbReference type="PROSITE" id="PS51318">
    <property type="entry name" value="TAT"/>
    <property type="match status" value="1"/>
</dbReference>
<evidence type="ECO:0000313" key="12">
    <source>
        <dbReference type="EMBL" id="KFL29733.1"/>
    </source>
</evidence>
<dbReference type="GO" id="GO:0071972">
    <property type="term" value="F:peptidoglycan L,D-transpeptidase activity"/>
    <property type="evidence" value="ECO:0007669"/>
    <property type="project" value="TreeGrafter"/>
</dbReference>
<evidence type="ECO:0000256" key="10">
    <source>
        <dbReference type="SAM" id="SignalP"/>
    </source>
</evidence>
<keyword evidence="8 9" id="KW-0961">Cell wall biogenesis/degradation</keyword>
<keyword evidence="5" id="KW-0378">Hydrolase</keyword>
<accession>A0A087LYN0</accession>
<organism evidence="12 13">
    <name type="scientific">Devosia riboflavina</name>
    <dbReference type="NCBI Taxonomy" id="46914"/>
    <lineage>
        <taxon>Bacteria</taxon>
        <taxon>Pseudomonadati</taxon>
        <taxon>Pseudomonadota</taxon>
        <taxon>Alphaproteobacteria</taxon>
        <taxon>Hyphomicrobiales</taxon>
        <taxon>Devosiaceae</taxon>
        <taxon>Devosia</taxon>
    </lineage>
</organism>
<dbReference type="GO" id="GO:0071555">
    <property type="term" value="P:cell wall organization"/>
    <property type="evidence" value="ECO:0007669"/>
    <property type="project" value="UniProtKB-UniRule"/>
</dbReference>
<keyword evidence="4" id="KW-0808">Transferase</keyword>
<evidence type="ECO:0000256" key="7">
    <source>
        <dbReference type="ARBA" id="ARBA00022984"/>
    </source>
</evidence>
<evidence type="ECO:0000256" key="1">
    <source>
        <dbReference type="ARBA" id="ARBA00004752"/>
    </source>
</evidence>
<name>A0A087LYN0_9HYPH</name>
<evidence type="ECO:0000259" key="11">
    <source>
        <dbReference type="PROSITE" id="PS52029"/>
    </source>
</evidence>
<keyword evidence="13" id="KW-1185">Reference proteome</keyword>
<dbReference type="InterPro" id="IPR006311">
    <property type="entry name" value="TAT_signal"/>
</dbReference>
<feature type="signal peptide" evidence="10">
    <location>
        <begin position="1"/>
        <end position="25"/>
    </location>
</feature>
<comment type="pathway">
    <text evidence="1 9">Cell wall biogenesis; peptidoglycan biosynthesis.</text>
</comment>
<feature type="active site" description="Nucleophile" evidence="9">
    <location>
        <position position="203"/>
    </location>
</feature>
<evidence type="ECO:0000256" key="4">
    <source>
        <dbReference type="ARBA" id="ARBA00022679"/>
    </source>
</evidence>
<dbReference type="GO" id="GO:0008360">
    <property type="term" value="P:regulation of cell shape"/>
    <property type="evidence" value="ECO:0007669"/>
    <property type="project" value="UniProtKB-UniRule"/>
</dbReference>
<comment type="caution">
    <text evidence="12">The sequence shown here is derived from an EMBL/GenBank/DDBJ whole genome shotgun (WGS) entry which is preliminary data.</text>
</comment>
<dbReference type="Proteomes" id="UP000028981">
    <property type="component" value="Unassembled WGS sequence"/>
</dbReference>
<dbReference type="CDD" id="cd16913">
    <property type="entry name" value="YkuD_like"/>
    <property type="match status" value="1"/>
</dbReference>
<evidence type="ECO:0000256" key="8">
    <source>
        <dbReference type="ARBA" id="ARBA00023316"/>
    </source>
</evidence>